<dbReference type="PANTHER" id="PTHR11748:SF119">
    <property type="entry name" value="D-2-HYDROXYGLUTARATE DEHYDROGENASE"/>
    <property type="match status" value="1"/>
</dbReference>
<evidence type="ECO:0000256" key="4">
    <source>
        <dbReference type="ARBA" id="ARBA00023002"/>
    </source>
</evidence>
<dbReference type="InterPro" id="IPR004017">
    <property type="entry name" value="Cys_rich_dom"/>
</dbReference>
<dbReference type="Pfam" id="PF02754">
    <property type="entry name" value="CCG"/>
    <property type="match status" value="1"/>
</dbReference>
<name>A0A6J7BAB0_9ZZZZ</name>
<dbReference type="InterPro" id="IPR036318">
    <property type="entry name" value="FAD-bd_PCMH-like_sf"/>
</dbReference>
<accession>A0A6J7BAB0</accession>
<feature type="domain" description="4Fe-4S ferredoxin-type" evidence="5">
    <location>
        <begin position="588"/>
        <end position="620"/>
    </location>
</feature>
<dbReference type="GO" id="GO:0051536">
    <property type="term" value="F:iron-sulfur cluster binding"/>
    <property type="evidence" value="ECO:0007669"/>
    <property type="project" value="InterPro"/>
</dbReference>
<dbReference type="AlphaFoldDB" id="A0A6J7BAB0"/>
<evidence type="ECO:0000256" key="3">
    <source>
        <dbReference type="ARBA" id="ARBA00022827"/>
    </source>
</evidence>
<dbReference type="GO" id="GO:0004458">
    <property type="term" value="F:D-lactate dehydrogenase (cytochrome) activity"/>
    <property type="evidence" value="ECO:0007669"/>
    <property type="project" value="TreeGrafter"/>
</dbReference>
<dbReference type="InterPro" id="IPR004113">
    <property type="entry name" value="FAD-bd_oxidored_4_C"/>
</dbReference>
<dbReference type="Gene3D" id="3.30.70.2740">
    <property type="match status" value="1"/>
</dbReference>
<dbReference type="SUPFAM" id="SSF55103">
    <property type="entry name" value="FAD-linked oxidases, C-terminal domain"/>
    <property type="match status" value="1"/>
</dbReference>
<dbReference type="GO" id="GO:0071949">
    <property type="term" value="F:FAD binding"/>
    <property type="evidence" value="ECO:0007669"/>
    <property type="project" value="InterPro"/>
</dbReference>
<dbReference type="Pfam" id="PF01565">
    <property type="entry name" value="FAD_binding_4"/>
    <property type="match status" value="1"/>
</dbReference>
<evidence type="ECO:0000256" key="1">
    <source>
        <dbReference type="ARBA" id="ARBA00001974"/>
    </source>
</evidence>
<comment type="cofactor">
    <cofactor evidence="1">
        <name>FAD</name>
        <dbReference type="ChEBI" id="CHEBI:57692"/>
    </cofactor>
</comment>
<dbReference type="Gene3D" id="1.10.45.10">
    <property type="entry name" value="Vanillyl-alcohol Oxidase, Chain A, domain 4"/>
    <property type="match status" value="1"/>
</dbReference>
<keyword evidence="3" id="KW-0274">FAD</keyword>
<gene>
    <name evidence="7" type="ORF">UFOPK3243_00587</name>
</gene>
<dbReference type="InterPro" id="IPR016164">
    <property type="entry name" value="FAD-linked_Oxase-like_C"/>
</dbReference>
<dbReference type="Gene3D" id="3.30.465.10">
    <property type="match status" value="1"/>
</dbReference>
<dbReference type="GO" id="GO:0008720">
    <property type="term" value="F:D-lactate dehydrogenase (NAD+) activity"/>
    <property type="evidence" value="ECO:0007669"/>
    <property type="project" value="TreeGrafter"/>
</dbReference>
<protein>
    <submittedName>
        <fullName evidence="7">Unannotated protein</fullName>
    </submittedName>
</protein>
<dbReference type="InterPro" id="IPR009051">
    <property type="entry name" value="Helical_ferredxn"/>
</dbReference>
<dbReference type="Pfam" id="PF02913">
    <property type="entry name" value="FAD-oxidase_C"/>
    <property type="match status" value="1"/>
</dbReference>
<dbReference type="PANTHER" id="PTHR11748">
    <property type="entry name" value="D-LACTATE DEHYDROGENASE"/>
    <property type="match status" value="1"/>
</dbReference>
<dbReference type="SUPFAM" id="SSF56176">
    <property type="entry name" value="FAD-binding/transporter-associated domain-like"/>
    <property type="match status" value="1"/>
</dbReference>
<dbReference type="PROSITE" id="PS51387">
    <property type="entry name" value="FAD_PCMH"/>
    <property type="match status" value="1"/>
</dbReference>
<proteinExistence type="predicted"/>
<dbReference type="InterPro" id="IPR017900">
    <property type="entry name" value="4Fe4S_Fe_S_CS"/>
</dbReference>
<evidence type="ECO:0000313" key="7">
    <source>
        <dbReference type="EMBL" id="CAB4842252.1"/>
    </source>
</evidence>
<evidence type="ECO:0000259" key="5">
    <source>
        <dbReference type="PROSITE" id="PS51379"/>
    </source>
</evidence>
<keyword evidence="4" id="KW-0560">Oxidoreductase</keyword>
<keyword evidence="2" id="KW-0285">Flavoprotein</keyword>
<dbReference type="EMBL" id="CAFAZZ010000047">
    <property type="protein sequence ID" value="CAB4842252.1"/>
    <property type="molecule type" value="Genomic_DNA"/>
</dbReference>
<evidence type="ECO:0000259" key="6">
    <source>
        <dbReference type="PROSITE" id="PS51387"/>
    </source>
</evidence>
<dbReference type="GO" id="GO:1903457">
    <property type="term" value="P:lactate catabolic process"/>
    <property type="evidence" value="ECO:0007669"/>
    <property type="project" value="TreeGrafter"/>
</dbReference>
<dbReference type="SUPFAM" id="SSF46548">
    <property type="entry name" value="alpha-helical ferredoxin"/>
    <property type="match status" value="1"/>
</dbReference>
<dbReference type="InterPro" id="IPR017896">
    <property type="entry name" value="4Fe4S_Fe-S-bd"/>
</dbReference>
<dbReference type="InterPro" id="IPR016169">
    <property type="entry name" value="FAD-bd_PCMH_sub2"/>
</dbReference>
<feature type="domain" description="FAD-binding PCMH-type" evidence="6">
    <location>
        <begin position="40"/>
        <end position="253"/>
    </location>
</feature>
<reference evidence="7" key="1">
    <citation type="submission" date="2020-05" db="EMBL/GenBank/DDBJ databases">
        <authorList>
            <person name="Chiriac C."/>
            <person name="Salcher M."/>
            <person name="Ghai R."/>
            <person name="Kavagutti S V."/>
        </authorList>
    </citation>
    <scope>NUCLEOTIDE SEQUENCE</scope>
</reference>
<evidence type="ECO:0000256" key="2">
    <source>
        <dbReference type="ARBA" id="ARBA00022630"/>
    </source>
</evidence>
<dbReference type="PROSITE" id="PS00198">
    <property type="entry name" value="4FE4S_FER_1"/>
    <property type="match status" value="1"/>
</dbReference>
<dbReference type="Gene3D" id="1.10.1060.10">
    <property type="entry name" value="Alpha-helical ferredoxin"/>
    <property type="match status" value="1"/>
</dbReference>
<dbReference type="Pfam" id="PF13183">
    <property type="entry name" value="Fer4_8"/>
    <property type="match status" value="1"/>
</dbReference>
<dbReference type="InterPro" id="IPR016171">
    <property type="entry name" value="Vanillyl_alc_oxidase_C-sub2"/>
</dbReference>
<dbReference type="InterPro" id="IPR016166">
    <property type="entry name" value="FAD-bd_PCMH"/>
</dbReference>
<dbReference type="PROSITE" id="PS51379">
    <property type="entry name" value="4FE4S_FER_2"/>
    <property type="match status" value="1"/>
</dbReference>
<dbReference type="InterPro" id="IPR006094">
    <property type="entry name" value="Oxid_FAD_bind_N"/>
</dbReference>
<organism evidence="7">
    <name type="scientific">freshwater metagenome</name>
    <dbReference type="NCBI Taxonomy" id="449393"/>
    <lineage>
        <taxon>unclassified sequences</taxon>
        <taxon>metagenomes</taxon>
        <taxon>ecological metagenomes</taxon>
    </lineage>
</organism>
<sequence length="941" mass="101392">MVATPGEVRGTIARLRKEVRGSVSDLPIKKAEYSTDASNYRVLPEVIVAPTDAQDLTTILEIAHDERIPVTLRGGGTSIAGNSIGTGIIIDTSVHLNKILDLDPVNRTAIVEPGVILSSLQNAAAPHGLRFGPDPSTQSRATMGGLIGNNSCGPHALHYGKTAENVISLDLIDGRLRKFTAEKGFDAIPGLQQLVSKNLAVLRTEFGKFGRQVSGYTLEHLLPENGSNLAAALTGTEGTLATIVQAKVRLVPQAQAPALVILGYASMPEAGDDVPNLLKFNALAMEGLDVRLIDVARQHWKGKGFPELPKGQGWLMIEVGGETSEEAVSNGNAIAQASKAISSRVLPAGPEARTLWQLRADGSGYAGRTASGNQAWPGWEDAAVPPAKLGIYMREMDQLMARHKLEGVPFGHFGDGCIHVRIDFPLDRESKTFRTFIESATDIVLSLGGSPSGEHGDGRARSEMLTRMYSPAAITMFEEMKEIFDPLNILNPGVIVNPRRIDQDLRRPTAVSITQAGGFSFGEDGGDFTNAVHRCVGIGKCRADSTSTGGFMCPSYLATKDESLVTRGRARVLQELTQNTGKKTDWSSSVVEDSLDMCLSCKACASDCPAEVDMAKYKSEVLYRRYKGKIRPVSHYILGWLPRWSSLAQLAPGLVNSITQSSLGSRVALLLGGMDSKRSLPRFAAKSFLKGQKFQTLKTDRPQILLWVDSFTDSFTPTGAQAAKDLLEHIGYDVLIPDEAACCGLTWISTGQLDGAKKRLSNLLRVMTPYVDAGIEIVGLEPSCTAVLRSDLLDLLPNDPRTIKVAQSTRTIAEVISRVPSNPELKWKAPDLSHVNLVVQPHCHQHAVMGFRDDQEVLQSTGVTFKELAGCCGLAGNFGMERGHFDLSVAVAENALLPALRARDTNTLFLADGFSCRTQAEQLEGVEGVTLAQLLMSGINK</sequence>